<evidence type="ECO:0000259" key="2">
    <source>
        <dbReference type="Pfam" id="PF01370"/>
    </source>
</evidence>
<dbReference type="CDD" id="cd05242">
    <property type="entry name" value="SDR_a8"/>
    <property type="match status" value="1"/>
</dbReference>
<evidence type="ECO:0000259" key="3">
    <source>
        <dbReference type="Pfam" id="PF08338"/>
    </source>
</evidence>
<dbReference type="EMBL" id="QQAY01000023">
    <property type="protein sequence ID" value="RDI37159.1"/>
    <property type="molecule type" value="Genomic_DNA"/>
</dbReference>
<dbReference type="NCBIfam" id="TIGR01777">
    <property type="entry name" value="yfcH"/>
    <property type="match status" value="1"/>
</dbReference>
<dbReference type="SUPFAM" id="SSF51735">
    <property type="entry name" value="NAD(P)-binding Rossmann-fold domains"/>
    <property type="match status" value="1"/>
</dbReference>
<dbReference type="Gene3D" id="3.40.50.720">
    <property type="entry name" value="NAD(P)-binding Rossmann-like Domain"/>
    <property type="match status" value="1"/>
</dbReference>
<accession>A0A370G2U4</accession>
<evidence type="ECO:0000256" key="1">
    <source>
        <dbReference type="ARBA" id="ARBA00009353"/>
    </source>
</evidence>
<keyword evidence="5" id="KW-1185">Reference proteome</keyword>
<sequence length="302" mass="33682">MKAAITGGTGFIGKVLTHDLMKANHEVIILTRNPDKYTSTDRVRYVKWMSDGANPVPDLEGIDAFINLAGESINSGRWTEERKKRIFDSRMKATDEVLRIIRSLNKKPGVLINASAIGIYPPDLNRTYTEESTDKGDDFLAETVKKWEQKASGAEMDGVRTVFTRFGIILGKDSGALPKIAMPYKMFAGGKVGSGEQWMSWIHIQDVVSAVQFCMEHDQMSGPVNLTAPHPLRMNEFGKILGDVLNRPHWLPAPAFALKLALGEMSILVLEGQKVMPEKLQNNGYSFHFATLERALADIYKR</sequence>
<protein>
    <recommendedName>
        <fullName evidence="6">TIGR01777 family protein</fullName>
    </recommendedName>
</protein>
<evidence type="ECO:0000313" key="4">
    <source>
        <dbReference type="EMBL" id="RDI37159.1"/>
    </source>
</evidence>
<dbReference type="Pfam" id="PF08338">
    <property type="entry name" value="DUF1731"/>
    <property type="match status" value="1"/>
</dbReference>
<dbReference type="OrthoDB" id="9801773at2"/>
<dbReference type="Proteomes" id="UP000255326">
    <property type="component" value="Unassembled WGS sequence"/>
</dbReference>
<gene>
    <name evidence="4" type="ORF">DFR59_1232</name>
</gene>
<dbReference type="InterPro" id="IPR036291">
    <property type="entry name" value="NAD(P)-bd_dom_sf"/>
</dbReference>
<dbReference type="AlphaFoldDB" id="A0A370G2U4"/>
<dbReference type="PANTHER" id="PTHR11092">
    <property type="entry name" value="SUGAR NUCLEOTIDE EPIMERASE RELATED"/>
    <property type="match status" value="1"/>
</dbReference>
<reference evidence="4 5" key="1">
    <citation type="submission" date="2018-07" db="EMBL/GenBank/DDBJ databases">
        <title>Genomic Encyclopedia of Type Strains, Phase IV (KMG-IV): sequencing the most valuable type-strain genomes for metagenomic binning, comparative biology and taxonomic classification.</title>
        <authorList>
            <person name="Goeker M."/>
        </authorList>
    </citation>
    <scope>NUCLEOTIDE SEQUENCE [LARGE SCALE GENOMIC DNA]</scope>
    <source>
        <strain evidence="4 5">DSM 25281</strain>
    </source>
</reference>
<feature type="domain" description="DUF1731" evidence="3">
    <location>
        <begin position="253"/>
        <end position="299"/>
    </location>
</feature>
<dbReference type="InterPro" id="IPR001509">
    <property type="entry name" value="Epimerase_deHydtase"/>
</dbReference>
<dbReference type="Pfam" id="PF01370">
    <property type="entry name" value="Epimerase"/>
    <property type="match status" value="1"/>
</dbReference>
<comment type="similarity">
    <text evidence="1">Belongs to the NAD(P)-dependent epimerase/dehydratase family. SDR39U1 subfamily.</text>
</comment>
<name>A0A370G2U4_9BACI</name>
<evidence type="ECO:0008006" key="6">
    <source>
        <dbReference type="Google" id="ProtNLM"/>
    </source>
</evidence>
<dbReference type="PANTHER" id="PTHR11092:SF0">
    <property type="entry name" value="EPIMERASE FAMILY PROTEIN SDR39U1"/>
    <property type="match status" value="1"/>
</dbReference>
<feature type="domain" description="NAD-dependent epimerase/dehydratase" evidence="2">
    <location>
        <begin position="4"/>
        <end position="218"/>
    </location>
</feature>
<dbReference type="InterPro" id="IPR010099">
    <property type="entry name" value="SDR39U1"/>
</dbReference>
<comment type="caution">
    <text evidence="4">The sequence shown here is derived from an EMBL/GenBank/DDBJ whole genome shotgun (WGS) entry which is preliminary data.</text>
</comment>
<organism evidence="4 5">
    <name type="scientific">Falsibacillus pallidus</name>
    <dbReference type="NCBI Taxonomy" id="493781"/>
    <lineage>
        <taxon>Bacteria</taxon>
        <taxon>Bacillati</taxon>
        <taxon>Bacillota</taxon>
        <taxon>Bacilli</taxon>
        <taxon>Bacillales</taxon>
        <taxon>Bacillaceae</taxon>
        <taxon>Falsibacillus</taxon>
    </lineage>
</organism>
<dbReference type="InterPro" id="IPR013549">
    <property type="entry name" value="DUF1731"/>
</dbReference>
<dbReference type="RefSeq" id="WP_114747208.1">
    <property type="nucleotide sequence ID" value="NZ_QQAY01000023.1"/>
</dbReference>
<proteinExistence type="inferred from homology"/>
<evidence type="ECO:0000313" key="5">
    <source>
        <dbReference type="Proteomes" id="UP000255326"/>
    </source>
</evidence>